<reference evidence="10 11" key="1">
    <citation type="submission" date="2020-08" db="EMBL/GenBank/DDBJ databases">
        <title>A Genomic Blueprint of the Chicken Gut Microbiome.</title>
        <authorList>
            <person name="Gilroy R."/>
            <person name="Ravi A."/>
            <person name="Getino M."/>
            <person name="Pursley I."/>
            <person name="Horton D.L."/>
            <person name="Alikhan N.-F."/>
            <person name="Baker D."/>
            <person name="Gharbi K."/>
            <person name="Hall N."/>
            <person name="Watson M."/>
            <person name="Adriaenssens E.M."/>
            <person name="Foster-Nyarko E."/>
            <person name="Jarju S."/>
            <person name="Secka A."/>
            <person name="Antonio M."/>
            <person name="Oren A."/>
            <person name="Chaudhuri R."/>
            <person name="La Ragione R.M."/>
            <person name="Hildebrand F."/>
            <person name="Pallen M.J."/>
        </authorList>
    </citation>
    <scope>NUCLEOTIDE SEQUENCE [LARGE SCALE GENOMIC DNA]</scope>
    <source>
        <strain evidence="10 11">Sa3CUN1</strain>
    </source>
</reference>
<evidence type="ECO:0000256" key="5">
    <source>
        <dbReference type="ARBA" id="ARBA00022692"/>
    </source>
</evidence>
<accession>A0ABR8Q0U6</accession>
<gene>
    <name evidence="10" type="ORF">H9660_02695</name>
</gene>
<evidence type="ECO:0000256" key="3">
    <source>
        <dbReference type="ARBA" id="ARBA00022448"/>
    </source>
</evidence>
<feature type="transmembrane region" description="Helical" evidence="8">
    <location>
        <begin position="12"/>
        <end position="33"/>
    </location>
</feature>
<feature type="domain" description="ABC transmembrane type-1" evidence="9">
    <location>
        <begin position="63"/>
        <end position="255"/>
    </location>
</feature>
<evidence type="ECO:0000313" key="11">
    <source>
        <dbReference type="Proteomes" id="UP000640335"/>
    </source>
</evidence>
<evidence type="ECO:0000256" key="2">
    <source>
        <dbReference type="ARBA" id="ARBA00007069"/>
    </source>
</evidence>
<comment type="subcellular location">
    <subcellularLocation>
        <location evidence="1 8">Cell membrane</location>
        <topology evidence="1 8">Multi-pass membrane protein</topology>
    </subcellularLocation>
</comment>
<dbReference type="PANTHER" id="PTHR43848:SF2">
    <property type="entry name" value="PUTRESCINE TRANSPORT SYSTEM PERMEASE PROTEIN POTI"/>
    <property type="match status" value="1"/>
</dbReference>
<evidence type="ECO:0000256" key="1">
    <source>
        <dbReference type="ARBA" id="ARBA00004651"/>
    </source>
</evidence>
<keyword evidence="6 8" id="KW-1133">Transmembrane helix</keyword>
<feature type="transmembrane region" description="Helical" evidence="8">
    <location>
        <begin position="62"/>
        <end position="86"/>
    </location>
</feature>
<keyword evidence="3 8" id="KW-0813">Transport</keyword>
<keyword evidence="11" id="KW-1185">Reference proteome</keyword>
<organism evidence="10 11">
    <name type="scientific">Clostridium gallinarum</name>
    <dbReference type="NCBI Taxonomy" id="2762246"/>
    <lineage>
        <taxon>Bacteria</taxon>
        <taxon>Bacillati</taxon>
        <taxon>Bacillota</taxon>
        <taxon>Clostridia</taxon>
        <taxon>Eubacteriales</taxon>
        <taxon>Clostridiaceae</taxon>
        <taxon>Clostridium</taxon>
    </lineage>
</organism>
<dbReference type="EMBL" id="JACSQZ010000006">
    <property type="protein sequence ID" value="MBD7914043.1"/>
    <property type="molecule type" value="Genomic_DNA"/>
</dbReference>
<dbReference type="CDD" id="cd06261">
    <property type="entry name" value="TM_PBP2"/>
    <property type="match status" value="1"/>
</dbReference>
<evidence type="ECO:0000256" key="8">
    <source>
        <dbReference type="RuleBase" id="RU363032"/>
    </source>
</evidence>
<evidence type="ECO:0000256" key="4">
    <source>
        <dbReference type="ARBA" id="ARBA00022475"/>
    </source>
</evidence>
<evidence type="ECO:0000259" key="9">
    <source>
        <dbReference type="PROSITE" id="PS50928"/>
    </source>
</evidence>
<evidence type="ECO:0000313" key="10">
    <source>
        <dbReference type="EMBL" id="MBD7914043.1"/>
    </source>
</evidence>
<dbReference type="InterPro" id="IPR035906">
    <property type="entry name" value="MetI-like_sf"/>
</dbReference>
<keyword evidence="5 8" id="KW-0812">Transmembrane</keyword>
<keyword evidence="7 8" id="KW-0472">Membrane</keyword>
<dbReference type="PROSITE" id="PS50928">
    <property type="entry name" value="ABC_TM1"/>
    <property type="match status" value="1"/>
</dbReference>
<dbReference type="Proteomes" id="UP000640335">
    <property type="component" value="Unassembled WGS sequence"/>
</dbReference>
<feature type="transmembrane region" description="Helical" evidence="8">
    <location>
        <begin position="107"/>
        <end position="128"/>
    </location>
</feature>
<dbReference type="SUPFAM" id="SSF161098">
    <property type="entry name" value="MetI-like"/>
    <property type="match status" value="1"/>
</dbReference>
<evidence type="ECO:0000256" key="6">
    <source>
        <dbReference type="ARBA" id="ARBA00022989"/>
    </source>
</evidence>
<feature type="transmembrane region" description="Helical" evidence="8">
    <location>
        <begin position="237"/>
        <end position="255"/>
    </location>
</feature>
<dbReference type="PANTHER" id="PTHR43848">
    <property type="entry name" value="PUTRESCINE TRANSPORT SYSTEM PERMEASE PROTEIN POTI"/>
    <property type="match status" value="1"/>
</dbReference>
<dbReference type="InterPro" id="IPR000515">
    <property type="entry name" value="MetI-like"/>
</dbReference>
<protein>
    <submittedName>
        <fullName evidence="10">ABC transporter permease</fullName>
    </submittedName>
</protein>
<feature type="transmembrane region" description="Helical" evidence="8">
    <location>
        <begin position="134"/>
        <end position="155"/>
    </location>
</feature>
<sequence>MVKGFENFIKKFYLVIIFIFLYMPIAALIIFSFNDSKTMGKWSGFTLRWYVELFNNDTILKALFYTIVIAIISSLVATVIGTLAAIGINKMKGPKKALLLNINYLPVLNPDIVTGIALMSLFIFIRPITKLDFGFTTMLLAHITFNIPYVILAVLPKLRQLPENIEDAALDLGATPFYTLRKIILPQIKPGIFAGMLMAFTMSVDDFVISFFTTGPGVTNLSIEIFAMARRGIKPEINALSTLMFVTVLTLLLIANRKEFTRGDKVEKA</sequence>
<proteinExistence type="inferred from homology"/>
<dbReference type="RefSeq" id="WP_191748294.1">
    <property type="nucleotide sequence ID" value="NZ_JACSQZ010000006.1"/>
</dbReference>
<name>A0ABR8Q0U6_9CLOT</name>
<dbReference type="InterPro" id="IPR051789">
    <property type="entry name" value="Bact_Polyamine_Transport"/>
</dbReference>
<evidence type="ECO:0000256" key="7">
    <source>
        <dbReference type="ARBA" id="ARBA00023136"/>
    </source>
</evidence>
<dbReference type="Gene3D" id="1.10.3720.10">
    <property type="entry name" value="MetI-like"/>
    <property type="match status" value="1"/>
</dbReference>
<dbReference type="Pfam" id="PF00528">
    <property type="entry name" value="BPD_transp_1"/>
    <property type="match status" value="1"/>
</dbReference>
<comment type="similarity">
    <text evidence="2">Belongs to the binding-protein-dependent transport system permease family. CysTW subfamily.</text>
</comment>
<comment type="caution">
    <text evidence="10">The sequence shown here is derived from an EMBL/GenBank/DDBJ whole genome shotgun (WGS) entry which is preliminary data.</text>
</comment>
<keyword evidence="4" id="KW-1003">Cell membrane</keyword>